<reference evidence="1 2" key="1">
    <citation type="submission" date="2024-06" db="EMBL/GenBank/DDBJ databases">
        <authorList>
            <person name="Li F."/>
        </authorList>
    </citation>
    <scope>NUCLEOTIDE SEQUENCE [LARGE SCALE GENOMIC DNA]</scope>
    <source>
        <strain evidence="1 2">GXAS 311</strain>
    </source>
</reference>
<dbReference type="RefSeq" id="WP_353897506.1">
    <property type="nucleotide sequence ID" value="NZ_JBEVCJ010000030.1"/>
</dbReference>
<dbReference type="EMBL" id="JBEVCJ010000030">
    <property type="protein sequence ID" value="MET1256926.1"/>
    <property type="molecule type" value="Genomic_DNA"/>
</dbReference>
<gene>
    <name evidence="1" type="ORF">ABVT43_17420</name>
</gene>
<protein>
    <submittedName>
        <fullName evidence="1">Uncharacterized protein</fullName>
    </submittedName>
</protein>
<evidence type="ECO:0000313" key="1">
    <source>
        <dbReference type="EMBL" id="MET1256926.1"/>
    </source>
</evidence>
<organism evidence="1 2">
    <name type="scientific">Aliikangiella maris</name>
    <dbReference type="NCBI Taxonomy" id="3162458"/>
    <lineage>
        <taxon>Bacteria</taxon>
        <taxon>Pseudomonadati</taxon>
        <taxon>Pseudomonadota</taxon>
        <taxon>Gammaproteobacteria</taxon>
        <taxon>Oceanospirillales</taxon>
        <taxon>Pleioneaceae</taxon>
        <taxon>Aliikangiella</taxon>
    </lineage>
</organism>
<evidence type="ECO:0000313" key="2">
    <source>
        <dbReference type="Proteomes" id="UP001548189"/>
    </source>
</evidence>
<name>A0ABV2BYB6_9GAMM</name>
<proteinExistence type="predicted"/>
<sequence length="128" mass="14774">MKLELYWEEDDGQLVPRCHSDDVNSDGINLVSCLLMDDGGIPYQETVQWIEEGVEKVEAISNDSNSSLDWSREAWGASLTPEVTKVYSLHDEEYFSEISTSEFKEILTMWRDFIKSTPDLNDRRCKES</sequence>
<keyword evidence="2" id="KW-1185">Reference proteome</keyword>
<comment type="caution">
    <text evidence="1">The sequence shown here is derived from an EMBL/GenBank/DDBJ whole genome shotgun (WGS) entry which is preliminary data.</text>
</comment>
<dbReference type="Proteomes" id="UP001548189">
    <property type="component" value="Unassembled WGS sequence"/>
</dbReference>
<accession>A0ABV2BYB6</accession>